<sequence length="240" mass="26428">MRKGLIIILLVASFATGVISYSSKPSALGRVKLSTKKVVLIQGKSCTIRLKGAKIKKVVWKSNNKKIATVRKGKIKAKKSGRCSVIAKYKGKKYRCNVWVKKNKLPATPKPTGNSQAIGPSAAPQSSWGTNGEANIKDAKLVIDSFVQNTKTITFSVYNTSQRMITLPTYFIVEKYDGKVWTVMPRKTNDVTADARYIMPGDKSVTEADLDNVFGELGQGKYRVRVQTSCGDVLSEFEII</sequence>
<proteinExistence type="predicted"/>
<dbReference type="RefSeq" id="WP_249302628.1">
    <property type="nucleotide sequence ID" value="NZ_JACRSW010000007.1"/>
</dbReference>
<comment type="caution">
    <text evidence="4">The sequence shown here is derived from an EMBL/GenBank/DDBJ whole genome shotgun (WGS) entry which is preliminary data.</text>
</comment>
<accession>A0ABR7MRY2</accession>
<reference evidence="4 5" key="1">
    <citation type="submission" date="2020-08" db="EMBL/GenBank/DDBJ databases">
        <title>Genome public.</title>
        <authorList>
            <person name="Liu C."/>
            <person name="Sun Q."/>
        </authorList>
    </citation>
    <scope>NUCLEOTIDE SEQUENCE [LARGE SCALE GENOMIC DNA]</scope>
    <source>
        <strain evidence="4 5">BX3</strain>
    </source>
</reference>
<name>A0ABR7MRY2_9FIRM</name>
<dbReference type="InterPro" id="IPR003343">
    <property type="entry name" value="Big_2"/>
</dbReference>
<dbReference type="SUPFAM" id="SSF49373">
    <property type="entry name" value="Invasin/intimin cell-adhesion fragments"/>
    <property type="match status" value="1"/>
</dbReference>
<organism evidence="4 5">
    <name type="scientific">Jutongia hominis</name>
    <dbReference type="NCBI Taxonomy" id="2763664"/>
    <lineage>
        <taxon>Bacteria</taxon>
        <taxon>Bacillati</taxon>
        <taxon>Bacillota</taxon>
        <taxon>Clostridia</taxon>
        <taxon>Lachnospirales</taxon>
        <taxon>Lachnospiraceae</taxon>
        <taxon>Jutongia</taxon>
    </lineage>
</organism>
<protein>
    <recommendedName>
        <fullName evidence="6">BIG2 domain-containing protein</fullName>
    </recommendedName>
</protein>
<feature type="compositionally biased region" description="Polar residues" evidence="1">
    <location>
        <begin position="111"/>
        <end position="129"/>
    </location>
</feature>
<keyword evidence="5" id="KW-1185">Reference proteome</keyword>
<dbReference type="Gene3D" id="2.60.40.1080">
    <property type="match status" value="1"/>
</dbReference>
<dbReference type="Proteomes" id="UP000637513">
    <property type="component" value="Unassembled WGS sequence"/>
</dbReference>
<feature type="region of interest" description="Disordered" evidence="1">
    <location>
        <begin position="105"/>
        <end position="129"/>
    </location>
</feature>
<dbReference type="EMBL" id="JACRSW010000007">
    <property type="protein sequence ID" value="MBC8556453.1"/>
    <property type="molecule type" value="Genomic_DNA"/>
</dbReference>
<dbReference type="Pfam" id="PF02368">
    <property type="entry name" value="Big_2"/>
    <property type="match status" value="1"/>
</dbReference>
<evidence type="ECO:0000259" key="2">
    <source>
        <dbReference type="Pfam" id="PF02368"/>
    </source>
</evidence>
<dbReference type="Pfam" id="PF20251">
    <property type="entry name" value="Big_14"/>
    <property type="match status" value="1"/>
</dbReference>
<evidence type="ECO:0000313" key="5">
    <source>
        <dbReference type="Proteomes" id="UP000637513"/>
    </source>
</evidence>
<dbReference type="InterPro" id="IPR008964">
    <property type="entry name" value="Invasin/intimin_cell_adhesion"/>
</dbReference>
<feature type="domain" description="Bacterial Ig-like" evidence="3">
    <location>
        <begin position="144"/>
        <end position="227"/>
    </location>
</feature>
<dbReference type="InterPro" id="IPR046878">
    <property type="entry name" value="Big_14"/>
</dbReference>
<gene>
    <name evidence="4" type="ORF">H8700_01825</name>
</gene>
<evidence type="ECO:0000259" key="3">
    <source>
        <dbReference type="Pfam" id="PF20251"/>
    </source>
</evidence>
<evidence type="ECO:0000256" key="1">
    <source>
        <dbReference type="SAM" id="MobiDB-lite"/>
    </source>
</evidence>
<evidence type="ECO:0000313" key="4">
    <source>
        <dbReference type="EMBL" id="MBC8556453.1"/>
    </source>
</evidence>
<feature type="domain" description="BIG2" evidence="2">
    <location>
        <begin position="33"/>
        <end position="87"/>
    </location>
</feature>
<evidence type="ECO:0008006" key="6">
    <source>
        <dbReference type="Google" id="ProtNLM"/>
    </source>
</evidence>